<dbReference type="InterPro" id="IPR002201">
    <property type="entry name" value="Glyco_trans_9"/>
</dbReference>
<keyword evidence="1" id="KW-0328">Glycosyltransferase</keyword>
<accession>A0A9W6GJR7</accession>
<dbReference type="AlphaFoldDB" id="A0A9W6GJR7"/>
<keyword evidence="2" id="KW-0808">Transferase</keyword>
<protein>
    <submittedName>
        <fullName evidence="3">LOS biosynthesis enzyme LBGB</fullName>
    </submittedName>
</protein>
<gene>
    <name evidence="3" type="ORF">PM10SUCC1_06840</name>
</gene>
<reference evidence="3" key="1">
    <citation type="submission" date="2022-12" db="EMBL/GenBank/DDBJ databases">
        <title>Reference genome sequencing for broad-spectrum identification of bacterial and archaeal isolates by mass spectrometry.</title>
        <authorList>
            <person name="Sekiguchi Y."/>
            <person name="Tourlousse D.M."/>
        </authorList>
    </citation>
    <scope>NUCLEOTIDE SEQUENCE</scope>
    <source>
        <strain evidence="3">10succ1</strain>
    </source>
</reference>
<name>A0A9W6GJR7_9FUSO</name>
<dbReference type="EMBL" id="BSDY01000002">
    <property type="protein sequence ID" value="GLI55169.1"/>
    <property type="molecule type" value="Genomic_DNA"/>
</dbReference>
<sequence>MLRKLNRAFQDYMRPKRLALGKWIWDRKEKLTTEGERAATKENLIEKLDIKSILFLRYDGKIGDMIINTLMFREIKKQYPEIKIGVVTRGAAKGVIVNNPHVDKIYDYNKSNSKLKVLAREIEGEGYDLLVDFSEFLRVKQMMFINLCKAKFNMGIDKRGWNLFDISLDPGKDFKWTDHITKRYSAYLGALGVSAESVGYDLFFSDDERKYAEKFYSNLGEEKRVVINPYGASKHKTFNTETLKNISEYVVSKGWRGIYVYAPDKYEELRKFVEGMGSKNLYIPQGIGSINHTGAIIAGADLVVTPDTSIVHVASALNKPMVCVYPPQGGAYGVDHEVWGPLNENAHMIFCRDKVSEHDEIDINTFNMAEAKEKIEVLL</sequence>
<dbReference type="SUPFAM" id="SSF53756">
    <property type="entry name" value="UDP-Glycosyltransferase/glycogen phosphorylase"/>
    <property type="match status" value="1"/>
</dbReference>
<evidence type="ECO:0000313" key="4">
    <source>
        <dbReference type="Proteomes" id="UP001144471"/>
    </source>
</evidence>
<organism evidence="3 4">
    <name type="scientific">Propionigenium maris DSM 9537</name>
    <dbReference type="NCBI Taxonomy" id="1123000"/>
    <lineage>
        <taxon>Bacteria</taxon>
        <taxon>Fusobacteriati</taxon>
        <taxon>Fusobacteriota</taxon>
        <taxon>Fusobacteriia</taxon>
        <taxon>Fusobacteriales</taxon>
        <taxon>Fusobacteriaceae</taxon>
        <taxon>Propionigenium</taxon>
    </lineage>
</organism>
<dbReference type="PANTHER" id="PTHR30160:SF15">
    <property type="entry name" value="GLYCOSYLTRANSFERASE HI_0523-RELATED"/>
    <property type="match status" value="1"/>
</dbReference>
<dbReference type="InterPro" id="IPR051199">
    <property type="entry name" value="LPS_LOS_Heptosyltrfase"/>
</dbReference>
<evidence type="ECO:0000256" key="1">
    <source>
        <dbReference type="ARBA" id="ARBA00022676"/>
    </source>
</evidence>
<dbReference type="GO" id="GO:0005829">
    <property type="term" value="C:cytosol"/>
    <property type="evidence" value="ECO:0007669"/>
    <property type="project" value="TreeGrafter"/>
</dbReference>
<dbReference type="Gene3D" id="3.40.50.2000">
    <property type="entry name" value="Glycogen Phosphorylase B"/>
    <property type="match status" value="2"/>
</dbReference>
<proteinExistence type="predicted"/>
<comment type="caution">
    <text evidence="3">The sequence shown here is derived from an EMBL/GenBank/DDBJ whole genome shotgun (WGS) entry which is preliminary data.</text>
</comment>
<dbReference type="RefSeq" id="WP_281833460.1">
    <property type="nucleotide sequence ID" value="NZ_BSDY01000002.1"/>
</dbReference>
<keyword evidence="4" id="KW-1185">Reference proteome</keyword>
<evidence type="ECO:0000256" key="2">
    <source>
        <dbReference type="ARBA" id="ARBA00022679"/>
    </source>
</evidence>
<dbReference type="Proteomes" id="UP001144471">
    <property type="component" value="Unassembled WGS sequence"/>
</dbReference>
<dbReference type="CDD" id="cd03789">
    <property type="entry name" value="GT9_LPS_heptosyltransferase"/>
    <property type="match status" value="1"/>
</dbReference>
<dbReference type="GO" id="GO:0009244">
    <property type="term" value="P:lipopolysaccharide core region biosynthetic process"/>
    <property type="evidence" value="ECO:0007669"/>
    <property type="project" value="TreeGrafter"/>
</dbReference>
<dbReference type="Pfam" id="PF01075">
    <property type="entry name" value="Glyco_transf_9"/>
    <property type="match status" value="1"/>
</dbReference>
<dbReference type="GO" id="GO:0008713">
    <property type="term" value="F:ADP-heptose-lipopolysaccharide heptosyltransferase activity"/>
    <property type="evidence" value="ECO:0007669"/>
    <property type="project" value="TreeGrafter"/>
</dbReference>
<dbReference type="PANTHER" id="PTHR30160">
    <property type="entry name" value="TETRAACYLDISACCHARIDE 4'-KINASE-RELATED"/>
    <property type="match status" value="1"/>
</dbReference>
<evidence type="ECO:0000313" key="3">
    <source>
        <dbReference type="EMBL" id="GLI55169.1"/>
    </source>
</evidence>